<dbReference type="EMBL" id="GL349566">
    <property type="protein sequence ID" value="EFI48825.1"/>
    <property type="molecule type" value="Genomic_DNA"/>
</dbReference>
<dbReference type="Proteomes" id="UP000003805">
    <property type="component" value="Unassembled WGS sequence"/>
</dbReference>
<evidence type="ECO:0000313" key="2">
    <source>
        <dbReference type="Proteomes" id="UP000003805"/>
    </source>
</evidence>
<dbReference type="HOGENOM" id="CLU_2619095_0_0_10"/>
<dbReference type="AlphaFoldDB" id="D7NCD7"/>
<accession>D7NCD7</accession>
<evidence type="ECO:0000313" key="1">
    <source>
        <dbReference type="EMBL" id="EFI48825.1"/>
    </source>
</evidence>
<organism evidence="1 2">
    <name type="scientific">Segatella oris C735</name>
    <dbReference type="NCBI Taxonomy" id="563008"/>
    <lineage>
        <taxon>Bacteria</taxon>
        <taxon>Pseudomonadati</taxon>
        <taxon>Bacteroidota</taxon>
        <taxon>Bacteroidia</taxon>
        <taxon>Bacteroidales</taxon>
        <taxon>Prevotellaceae</taxon>
        <taxon>Segatella</taxon>
    </lineage>
</organism>
<protein>
    <submittedName>
        <fullName evidence="1">Uncharacterized protein</fullName>
    </submittedName>
</protein>
<proteinExistence type="predicted"/>
<keyword evidence="2" id="KW-1185">Reference proteome</keyword>
<sequence>MKAYFYASYLNSSHKVDAASIIKAKSLAQIKRASMHLFENYAKFDSYKEAFDYLVLNCGALGYSLPYEDVRYADVTDF</sequence>
<reference evidence="1 2" key="1">
    <citation type="submission" date="2010-02" db="EMBL/GenBank/DDBJ databases">
        <title>The Genome Sequence of Prevotella oris strain C735.</title>
        <authorList>
            <consortium name="The Broad Institute Genome Sequencing Platform"/>
            <person name="Ward D."/>
            <person name="Feldgarden M."/>
            <person name="Earl A."/>
            <person name="Young S.K."/>
            <person name="Zeng Q."/>
            <person name="Koehrsen M."/>
            <person name="Alvarado L."/>
            <person name="Berlin A."/>
            <person name="Bochicchio J."/>
            <person name="Borenstein D."/>
            <person name="Chapman S.B."/>
            <person name="Chen Z."/>
            <person name="Engels R."/>
            <person name="Freedman E."/>
            <person name="Gellesch M."/>
            <person name="Goldberg J."/>
            <person name="Griggs A."/>
            <person name="Gujja S."/>
            <person name="Heilman E."/>
            <person name="Heiman D."/>
            <person name="Hepburn T."/>
            <person name="Howarth C."/>
            <person name="Jen D."/>
            <person name="Larson L."/>
            <person name="Mehta T."/>
            <person name="Park D."/>
            <person name="Pearson M."/>
            <person name="Roberts A."/>
            <person name="Saif S."/>
            <person name="Shea T."/>
            <person name="Shenoy N."/>
            <person name="Sisk P."/>
            <person name="Stolte C."/>
            <person name="Sykes S."/>
            <person name="Thomson T."/>
            <person name="Walk T."/>
            <person name="White J."/>
            <person name="Yandava C."/>
            <person name="Sibley C.D."/>
            <person name="Field T.R."/>
            <person name="Grinwis M."/>
            <person name="Eshaghurshan C.S."/>
            <person name="Surette M.G."/>
            <person name="Haas B."/>
            <person name="Nusbaum C."/>
            <person name="Birren B."/>
        </authorList>
    </citation>
    <scope>NUCLEOTIDE SEQUENCE [LARGE SCALE GENOMIC DNA]</scope>
    <source>
        <strain evidence="1 2">C735</strain>
    </source>
</reference>
<name>D7NCD7_9BACT</name>
<dbReference type="RefSeq" id="WP_004377485.1">
    <property type="nucleotide sequence ID" value="NZ_GL349566.1"/>
</dbReference>
<gene>
    <name evidence="1" type="ORF">HMPREF0665_01200</name>
</gene>